<evidence type="ECO:0000256" key="1">
    <source>
        <dbReference type="SAM" id="SignalP"/>
    </source>
</evidence>
<dbReference type="AlphaFoldDB" id="A0A2Z6ZYU3"/>
<evidence type="ECO:0000313" key="3">
    <source>
        <dbReference type="Proteomes" id="UP000250235"/>
    </source>
</evidence>
<reference evidence="2 3" key="1">
    <citation type="journal article" date="2015" name="Proc. Natl. Acad. Sci. U.S.A.">
        <title>The resurrection genome of Boea hygrometrica: A blueprint for survival of dehydration.</title>
        <authorList>
            <person name="Xiao L."/>
            <person name="Yang G."/>
            <person name="Zhang L."/>
            <person name="Yang X."/>
            <person name="Zhao S."/>
            <person name="Ji Z."/>
            <person name="Zhou Q."/>
            <person name="Hu M."/>
            <person name="Wang Y."/>
            <person name="Chen M."/>
            <person name="Xu Y."/>
            <person name="Jin H."/>
            <person name="Xiao X."/>
            <person name="Hu G."/>
            <person name="Bao F."/>
            <person name="Hu Y."/>
            <person name="Wan P."/>
            <person name="Li L."/>
            <person name="Deng X."/>
            <person name="Kuang T."/>
            <person name="Xiang C."/>
            <person name="Zhu J.K."/>
            <person name="Oliver M.J."/>
            <person name="He Y."/>
        </authorList>
    </citation>
    <scope>NUCLEOTIDE SEQUENCE [LARGE SCALE GENOMIC DNA]</scope>
    <source>
        <strain evidence="3">cv. XS01</strain>
    </source>
</reference>
<keyword evidence="1" id="KW-0732">Signal</keyword>
<accession>A0A2Z6ZYU3</accession>
<gene>
    <name evidence="2" type="ORF">F511_44062</name>
</gene>
<keyword evidence="3" id="KW-1185">Reference proteome</keyword>
<feature type="chain" id="PRO_5016299950" evidence="1">
    <location>
        <begin position="19"/>
        <end position="239"/>
    </location>
</feature>
<dbReference type="EMBL" id="KV021295">
    <property type="protein sequence ID" value="KZV14221.1"/>
    <property type="molecule type" value="Genomic_DNA"/>
</dbReference>
<protein>
    <submittedName>
        <fullName evidence="2">Uncharacterized protein</fullName>
    </submittedName>
</protein>
<proteinExistence type="predicted"/>
<dbReference type="Proteomes" id="UP000250235">
    <property type="component" value="Unassembled WGS sequence"/>
</dbReference>
<feature type="signal peptide" evidence="1">
    <location>
        <begin position="1"/>
        <end position="18"/>
    </location>
</feature>
<sequence>MALCDVVLVIMLLPAFSAFCSDFSHEPPFFTFEVALDSSWKALSSRTHFGGCSWLEQKHEVAVLIRAFRSCRFCAGRDLLAPSRNLNFGNCCSEGCEGERRYRTLISLLGFVSHHAEWLTTTVHGRGNGNPGFTAGRGFNPAGGSPGGAGLYFELVASSTLMLLLATALELIYNLLLSSALLSTMETDRVPLAYRFFLISIKWVQLELVYPLTKIARISQLTSQLVFQLVAQLSSLYYA</sequence>
<organism evidence="2 3">
    <name type="scientific">Dorcoceras hygrometricum</name>
    <dbReference type="NCBI Taxonomy" id="472368"/>
    <lineage>
        <taxon>Eukaryota</taxon>
        <taxon>Viridiplantae</taxon>
        <taxon>Streptophyta</taxon>
        <taxon>Embryophyta</taxon>
        <taxon>Tracheophyta</taxon>
        <taxon>Spermatophyta</taxon>
        <taxon>Magnoliopsida</taxon>
        <taxon>eudicotyledons</taxon>
        <taxon>Gunneridae</taxon>
        <taxon>Pentapetalae</taxon>
        <taxon>asterids</taxon>
        <taxon>lamiids</taxon>
        <taxon>Lamiales</taxon>
        <taxon>Gesneriaceae</taxon>
        <taxon>Didymocarpoideae</taxon>
        <taxon>Trichosporeae</taxon>
        <taxon>Loxocarpinae</taxon>
        <taxon>Dorcoceras</taxon>
    </lineage>
</organism>
<evidence type="ECO:0000313" key="2">
    <source>
        <dbReference type="EMBL" id="KZV14221.1"/>
    </source>
</evidence>
<name>A0A2Z6ZYU3_9LAMI</name>